<reference evidence="2 3" key="1">
    <citation type="submission" date="2019-08" db="EMBL/GenBank/DDBJ databases">
        <title>Bacillus genomes from the desert of Cuatro Cienegas, Coahuila.</title>
        <authorList>
            <person name="Olmedo-Alvarez G."/>
        </authorList>
    </citation>
    <scope>NUCLEOTIDE SEQUENCE [LARGE SCALE GENOMIC DNA]</scope>
    <source>
        <strain evidence="2 3">CH446_14T</strain>
    </source>
</reference>
<sequence length="146" mass="16408">METMIRCAQKGDEKKLAAFLKKANLGTEGISESINYFLLMEDEEENIKATLGIEPLGGVGLLRSLVLSERASEKDLLLLVEQILRLARERELESLYMATNKKGAAEFFKLLGFQDEKGELPEELYSSAHVQHILTVDNFSFLKLSV</sequence>
<name>A0A5D4RAW5_9BACI</name>
<protein>
    <recommendedName>
        <fullName evidence="1">N-acetyltransferase domain-containing protein</fullName>
    </recommendedName>
</protein>
<dbReference type="SUPFAM" id="SSF55729">
    <property type="entry name" value="Acyl-CoA N-acyltransferases (Nat)"/>
    <property type="match status" value="1"/>
</dbReference>
<comment type="caution">
    <text evidence="2">The sequence shown here is derived from an EMBL/GenBank/DDBJ whole genome shotgun (WGS) entry which is preliminary data.</text>
</comment>
<feature type="domain" description="N-acetyltransferase" evidence="1">
    <location>
        <begin position="3"/>
        <end position="137"/>
    </location>
</feature>
<dbReference type="Gene3D" id="3.40.630.30">
    <property type="match status" value="1"/>
</dbReference>
<organism evidence="2 3">
    <name type="scientific">Bacillus infantis</name>
    <dbReference type="NCBI Taxonomy" id="324767"/>
    <lineage>
        <taxon>Bacteria</taxon>
        <taxon>Bacillati</taxon>
        <taxon>Bacillota</taxon>
        <taxon>Bacilli</taxon>
        <taxon>Bacillales</taxon>
        <taxon>Bacillaceae</taxon>
        <taxon>Bacillus</taxon>
    </lineage>
</organism>
<dbReference type="InterPro" id="IPR016181">
    <property type="entry name" value="Acyl_CoA_acyltransferase"/>
</dbReference>
<dbReference type="EMBL" id="VTER01000007">
    <property type="protein sequence ID" value="TYS46956.1"/>
    <property type="molecule type" value="Genomic_DNA"/>
</dbReference>
<evidence type="ECO:0000313" key="2">
    <source>
        <dbReference type="EMBL" id="TYS46956.1"/>
    </source>
</evidence>
<dbReference type="Proteomes" id="UP000322139">
    <property type="component" value="Unassembled WGS sequence"/>
</dbReference>
<evidence type="ECO:0000313" key="3">
    <source>
        <dbReference type="Proteomes" id="UP000322139"/>
    </source>
</evidence>
<dbReference type="InterPro" id="IPR000182">
    <property type="entry name" value="GNAT_dom"/>
</dbReference>
<dbReference type="GO" id="GO:0016747">
    <property type="term" value="F:acyltransferase activity, transferring groups other than amino-acyl groups"/>
    <property type="evidence" value="ECO:0007669"/>
    <property type="project" value="InterPro"/>
</dbReference>
<dbReference type="RefSeq" id="WP_148975674.1">
    <property type="nucleotide sequence ID" value="NZ_JBNIKU010000004.1"/>
</dbReference>
<gene>
    <name evidence="2" type="ORF">FZD51_15965</name>
</gene>
<dbReference type="PROSITE" id="PS51186">
    <property type="entry name" value="GNAT"/>
    <property type="match status" value="1"/>
</dbReference>
<dbReference type="AlphaFoldDB" id="A0A5D4RAW5"/>
<proteinExistence type="predicted"/>
<accession>A0A5D4RAW5</accession>
<evidence type="ECO:0000259" key="1">
    <source>
        <dbReference type="PROSITE" id="PS51186"/>
    </source>
</evidence>